<dbReference type="PROSITE" id="PS51257">
    <property type="entry name" value="PROKAR_LIPOPROTEIN"/>
    <property type="match status" value="1"/>
</dbReference>
<accession>A0A916NC08</accession>
<dbReference type="KEGG" id="ptan:CRYO30217_01807"/>
<protein>
    <recommendedName>
        <fullName evidence="5">Lipoprotein</fullName>
    </recommendedName>
</protein>
<dbReference type="EMBL" id="OU015584">
    <property type="protein sequence ID" value="CAG5082097.1"/>
    <property type="molecule type" value="Genomic_DNA"/>
</dbReference>
<organism evidence="3 4">
    <name type="scientific">Parvicella tangerina</name>
    <dbReference type="NCBI Taxonomy" id="2829795"/>
    <lineage>
        <taxon>Bacteria</taxon>
        <taxon>Pseudomonadati</taxon>
        <taxon>Bacteroidota</taxon>
        <taxon>Flavobacteriia</taxon>
        <taxon>Flavobacteriales</taxon>
        <taxon>Parvicellaceae</taxon>
        <taxon>Parvicella</taxon>
    </lineage>
</organism>
<dbReference type="AlphaFoldDB" id="A0A916NC08"/>
<evidence type="ECO:0000313" key="3">
    <source>
        <dbReference type="EMBL" id="CAG5082097.1"/>
    </source>
</evidence>
<name>A0A916NC08_9FLAO</name>
<keyword evidence="2" id="KW-0732">Signal</keyword>
<evidence type="ECO:0000313" key="4">
    <source>
        <dbReference type="Proteomes" id="UP000683507"/>
    </source>
</evidence>
<evidence type="ECO:0008006" key="5">
    <source>
        <dbReference type="Google" id="ProtNLM"/>
    </source>
</evidence>
<reference evidence="3" key="1">
    <citation type="submission" date="2021-04" db="EMBL/GenBank/DDBJ databases">
        <authorList>
            <person name="Rodrigo-Torres L."/>
            <person name="Arahal R. D."/>
            <person name="Lucena T."/>
        </authorList>
    </citation>
    <scope>NUCLEOTIDE SEQUENCE</scope>
    <source>
        <strain evidence="3">AS29M-1</strain>
    </source>
</reference>
<feature type="signal peptide" evidence="2">
    <location>
        <begin position="1"/>
        <end position="22"/>
    </location>
</feature>
<evidence type="ECO:0000256" key="2">
    <source>
        <dbReference type="SAM" id="SignalP"/>
    </source>
</evidence>
<sequence length="151" mass="17371">MKTTFFLMFISLLMLTGCYVQHPRYVTFETVQTIELGMSYAEVNATMTMPPNDIVSKDTLGYATYIYKYRVEDVKRIPILMRKNKGIPTEGGFRDLQLTFDQEEMLVDIKGAYEEQPSEYKREKVNVNGLIASITTIITVTIPAVMLYITR</sequence>
<feature type="chain" id="PRO_5037482442" description="Lipoprotein" evidence="2">
    <location>
        <begin position="23"/>
        <end position="151"/>
    </location>
</feature>
<dbReference type="RefSeq" id="WP_258541997.1">
    <property type="nucleotide sequence ID" value="NZ_OU015584.1"/>
</dbReference>
<keyword evidence="4" id="KW-1185">Reference proteome</keyword>
<keyword evidence="1" id="KW-1133">Transmembrane helix</keyword>
<keyword evidence="1" id="KW-0812">Transmembrane</keyword>
<proteinExistence type="predicted"/>
<dbReference type="Proteomes" id="UP000683507">
    <property type="component" value="Chromosome"/>
</dbReference>
<evidence type="ECO:0000256" key="1">
    <source>
        <dbReference type="SAM" id="Phobius"/>
    </source>
</evidence>
<feature type="transmembrane region" description="Helical" evidence="1">
    <location>
        <begin position="130"/>
        <end position="149"/>
    </location>
</feature>
<keyword evidence="1" id="KW-0472">Membrane</keyword>
<gene>
    <name evidence="3" type="ORF">CRYO30217_01807</name>
</gene>